<evidence type="ECO:0000256" key="2">
    <source>
        <dbReference type="SAM" id="SignalP"/>
    </source>
</evidence>
<evidence type="ECO:0000313" key="3">
    <source>
        <dbReference type="EMBL" id="AZL70086.1"/>
    </source>
</evidence>
<dbReference type="OrthoDB" id="6997520at2"/>
<feature type="compositionally biased region" description="Polar residues" evidence="1">
    <location>
        <begin position="160"/>
        <end position="173"/>
    </location>
</feature>
<proteinExistence type="predicted"/>
<name>A0A3S8UP63_9PSED</name>
<dbReference type="NCBIfam" id="TIGR03021">
    <property type="entry name" value="pilP_fam"/>
    <property type="match status" value="1"/>
</dbReference>
<dbReference type="AlphaFoldDB" id="A0A3S8UP63"/>
<keyword evidence="2" id="KW-0732">Signal</keyword>
<feature type="signal peptide" evidence="2">
    <location>
        <begin position="1"/>
        <end position="23"/>
    </location>
</feature>
<evidence type="ECO:0000313" key="4">
    <source>
        <dbReference type="Proteomes" id="UP000268230"/>
    </source>
</evidence>
<feature type="chain" id="PRO_5019574989" evidence="2">
    <location>
        <begin position="24"/>
        <end position="173"/>
    </location>
</feature>
<organism evidence="3 4">
    <name type="scientific">Pseudomonas entomophila</name>
    <dbReference type="NCBI Taxonomy" id="312306"/>
    <lineage>
        <taxon>Bacteria</taxon>
        <taxon>Pseudomonadati</taxon>
        <taxon>Pseudomonadota</taxon>
        <taxon>Gammaproteobacteria</taxon>
        <taxon>Pseudomonadales</taxon>
        <taxon>Pseudomonadaceae</taxon>
        <taxon>Pseudomonas</taxon>
    </lineage>
</organism>
<dbReference type="KEGG" id="pory:EJA05_21220"/>
<accession>A0A3S8UP63</accession>
<reference evidence="3 4" key="1">
    <citation type="submission" date="2018-12" db="EMBL/GenBank/DDBJ databases">
        <authorList>
            <person name="Li S."/>
            <person name="Yang R."/>
            <person name="Chen G."/>
            <person name="Zou L."/>
            <person name="Zhang C."/>
            <person name="Chen Y."/>
            <person name="Liu Z."/>
            <person name="Li Y."/>
            <person name="Yan Y."/>
            <person name="Huang M."/>
            <person name="Chen T."/>
        </authorList>
    </citation>
    <scope>NUCLEOTIDE SEQUENCE [LARGE SCALE GENOMIC DNA]</scope>
    <source>
        <strain evidence="3 4">1257</strain>
    </source>
</reference>
<dbReference type="EMBL" id="CP034338">
    <property type="protein sequence ID" value="AZL70086.1"/>
    <property type="molecule type" value="Genomic_DNA"/>
</dbReference>
<feature type="region of interest" description="Disordered" evidence="1">
    <location>
        <begin position="154"/>
        <end position="173"/>
    </location>
</feature>
<protein>
    <submittedName>
        <fullName evidence="3">Type IV pilus biogenesis protein PilP</fullName>
    </submittedName>
</protein>
<dbReference type="Proteomes" id="UP000268230">
    <property type="component" value="Chromosome"/>
</dbReference>
<gene>
    <name evidence="3" type="primary">pilP</name>
    <name evidence="3" type="ORF">EJA05_21220</name>
</gene>
<evidence type="ECO:0000256" key="1">
    <source>
        <dbReference type="SAM" id="MobiDB-lite"/>
    </source>
</evidence>
<sequence length="173" mass="18089">MPNNLRLMFLSLWLPILSAQAVASDLAGINVGELGKVQSETILFKAKAERAQAEREATTKATSTPQSTDPFPTAVLPSAIGVTAPGPRQSALPVVKEISGSGQKLRARLIYSGGGEIDAKPGSELPDDFRVLQITLDGVVLSKGGKRFPLGFGSQAGMLQPQTSLPGLNPGQL</sequence>
<dbReference type="InterPro" id="IPR022753">
    <property type="entry name" value="T4SS_pilus_biogen_PilP"/>
</dbReference>